<evidence type="ECO:0000256" key="6">
    <source>
        <dbReference type="ARBA" id="ARBA00022840"/>
    </source>
</evidence>
<evidence type="ECO:0000256" key="3">
    <source>
        <dbReference type="ARBA" id="ARBA00022679"/>
    </source>
</evidence>
<dbReference type="GO" id="GO:0004674">
    <property type="term" value="F:protein serine/threonine kinase activity"/>
    <property type="evidence" value="ECO:0007669"/>
    <property type="project" value="UniProtKB-KW"/>
</dbReference>
<dbReference type="InterPro" id="IPR000719">
    <property type="entry name" value="Prot_kinase_dom"/>
</dbReference>
<comment type="caution">
    <text evidence="13">The sequence shown here is derived from an EMBL/GenBank/DDBJ whole genome shotgun (WGS) entry which is preliminary data.</text>
</comment>
<dbReference type="PROSITE" id="PS00108">
    <property type="entry name" value="PROTEIN_KINASE_ST"/>
    <property type="match status" value="1"/>
</dbReference>
<dbReference type="InterPro" id="IPR011009">
    <property type="entry name" value="Kinase-like_dom_sf"/>
</dbReference>
<comment type="catalytic activity">
    <reaction evidence="7">
        <text>L-threonyl-[protein] + ATP = O-phospho-L-threonyl-[protein] + ADP + H(+)</text>
        <dbReference type="Rhea" id="RHEA:46608"/>
        <dbReference type="Rhea" id="RHEA-COMP:11060"/>
        <dbReference type="Rhea" id="RHEA-COMP:11605"/>
        <dbReference type="ChEBI" id="CHEBI:15378"/>
        <dbReference type="ChEBI" id="CHEBI:30013"/>
        <dbReference type="ChEBI" id="CHEBI:30616"/>
        <dbReference type="ChEBI" id="CHEBI:61977"/>
        <dbReference type="ChEBI" id="CHEBI:456216"/>
        <dbReference type="EC" id="2.7.11.1"/>
    </reaction>
</comment>
<dbReference type="PROSITE" id="PS00107">
    <property type="entry name" value="PROTEIN_KINASE_ATP"/>
    <property type="match status" value="1"/>
</dbReference>
<organism evidence="13 14">
    <name type="scientific">Leishmania orientalis</name>
    <dbReference type="NCBI Taxonomy" id="2249476"/>
    <lineage>
        <taxon>Eukaryota</taxon>
        <taxon>Discoba</taxon>
        <taxon>Euglenozoa</taxon>
        <taxon>Kinetoplastea</taxon>
        <taxon>Metakinetoplastina</taxon>
        <taxon>Trypanosomatida</taxon>
        <taxon>Trypanosomatidae</taxon>
        <taxon>Leishmaniinae</taxon>
        <taxon>Leishmania</taxon>
    </lineage>
</organism>
<accession>A0A836KGL1</accession>
<evidence type="ECO:0000256" key="7">
    <source>
        <dbReference type="ARBA" id="ARBA00047899"/>
    </source>
</evidence>
<evidence type="ECO:0000256" key="5">
    <source>
        <dbReference type="ARBA" id="ARBA00022777"/>
    </source>
</evidence>
<protein>
    <recommendedName>
        <fullName evidence="1">non-specific serine/threonine protein kinase</fullName>
        <ecNumber evidence="1">2.7.11.1</ecNumber>
    </recommendedName>
</protein>
<dbReference type="Proteomes" id="UP000674143">
    <property type="component" value="Unassembled WGS sequence"/>
</dbReference>
<keyword evidence="6 9" id="KW-0067">ATP-binding</keyword>
<name>A0A836KGL1_9TRYP</name>
<dbReference type="Pfam" id="PF00069">
    <property type="entry name" value="Pkinase"/>
    <property type="match status" value="1"/>
</dbReference>
<keyword evidence="2 10" id="KW-0723">Serine/threonine-protein kinase</keyword>
<dbReference type="SMART" id="SM00220">
    <property type="entry name" value="S_TKc"/>
    <property type="match status" value="1"/>
</dbReference>
<dbReference type="Gene3D" id="1.10.510.10">
    <property type="entry name" value="Transferase(Phosphotransferase) domain 1"/>
    <property type="match status" value="1"/>
</dbReference>
<dbReference type="Gene3D" id="3.30.200.20">
    <property type="entry name" value="Phosphorylase Kinase, domain 1"/>
    <property type="match status" value="1"/>
</dbReference>
<feature type="binding site" evidence="9">
    <location>
        <position position="113"/>
    </location>
    <ligand>
        <name>ATP</name>
        <dbReference type="ChEBI" id="CHEBI:30616"/>
    </ligand>
</feature>
<dbReference type="GeneID" id="92356262"/>
<dbReference type="PANTHER" id="PTHR44899:SF3">
    <property type="entry name" value="SERINE_THREONINE-PROTEIN KINASE NEK1"/>
    <property type="match status" value="1"/>
</dbReference>
<reference evidence="14" key="1">
    <citation type="journal article" date="2021" name="Microbiol. Resour. Announc.">
        <title>LGAAP: Leishmaniinae Genome Assembly and Annotation Pipeline.</title>
        <authorList>
            <person name="Almutairi H."/>
            <person name="Urbaniak M.D."/>
            <person name="Bates M.D."/>
            <person name="Jariyapan N."/>
            <person name="Kwakye-Nuako G."/>
            <person name="Thomaz-Soccol V."/>
            <person name="Al-Salem W.S."/>
            <person name="Dillon R.J."/>
            <person name="Bates P.A."/>
            <person name="Gatherer D."/>
        </authorList>
    </citation>
    <scope>NUCLEOTIDE SEQUENCE [LARGE SCALE GENOMIC DNA]</scope>
</reference>
<evidence type="ECO:0000313" key="13">
    <source>
        <dbReference type="EMBL" id="KAG5464798.1"/>
    </source>
</evidence>
<gene>
    <name evidence="13" type="ORF">LSCM4_00239</name>
</gene>
<comment type="catalytic activity">
    <reaction evidence="8">
        <text>L-seryl-[protein] + ATP = O-phospho-L-seryl-[protein] + ADP + H(+)</text>
        <dbReference type="Rhea" id="RHEA:17989"/>
        <dbReference type="Rhea" id="RHEA-COMP:9863"/>
        <dbReference type="Rhea" id="RHEA-COMP:11604"/>
        <dbReference type="ChEBI" id="CHEBI:15378"/>
        <dbReference type="ChEBI" id="CHEBI:29999"/>
        <dbReference type="ChEBI" id="CHEBI:30616"/>
        <dbReference type="ChEBI" id="CHEBI:83421"/>
        <dbReference type="ChEBI" id="CHEBI:456216"/>
        <dbReference type="EC" id="2.7.11.1"/>
    </reaction>
</comment>
<dbReference type="PANTHER" id="PTHR44899">
    <property type="entry name" value="CAMK FAMILY PROTEIN KINASE"/>
    <property type="match status" value="1"/>
</dbReference>
<comment type="similarity">
    <text evidence="10">Belongs to the protein kinase superfamily.</text>
</comment>
<evidence type="ECO:0000256" key="2">
    <source>
        <dbReference type="ARBA" id="ARBA00022527"/>
    </source>
</evidence>
<evidence type="ECO:0000256" key="4">
    <source>
        <dbReference type="ARBA" id="ARBA00022741"/>
    </source>
</evidence>
<keyword evidence="4 9" id="KW-0547">Nucleotide-binding</keyword>
<dbReference type="EC" id="2.7.11.1" evidence="1"/>
<evidence type="ECO:0000313" key="14">
    <source>
        <dbReference type="Proteomes" id="UP000674143"/>
    </source>
</evidence>
<evidence type="ECO:0000256" key="9">
    <source>
        <dbReference type="PROSITE-ProRule" id="PRU10141"/>
    </source>
</evidence>
<keyword evidence="14" id="KW-1185">Reference proteome</keyword>
<sequence length="478" mass="52306">MKMPSLVTAPSTLRADLAACAALVCHAPAEAGFAGESNASKSAASVTSRRLSIASPHSASKAAEAVMHDARKLFASGNTVAPAYRVRGELGRGQYGCVYLVEECVQHHLLAVKATYSPIREAALRERQKQQKQMPSKGSAGGVRDAALSPCAPLEEDDCAAPLPVRLPYLSNEAVCLRECHSPFIVRLEGVDMGKNGEELLLMEYVDGGDLRREIRRRAARNTPFSEMEAVFVFLQLCMAIDHLHQINILHHDLKPENVMLSSTGIIKLGDFGFAKKYTEPVCQRVALTGCGTPYYLSPEALRGDRYSLKSEMWALGIILYELLALAGPFAAASRAKLCAKVHSLDYSALPALYSDNLRSVCYQLLVVDPDQRPSTRDLFGDNEYLRDRLNALRRISECSAHMSTEEKGSMFRSISGALRRRKPPSPKVAAATFTLAWGGSCKTSFHDQSSTRPAVAHEPRVEWQAETLAVAQARRLC</sequence>
<dbReference type="SUPFAM" id="SSF56112">
    <property type="entry name" value="Protein kinase-like (PK-like)"/>
    <property type="match status" value="1"/>
</dbReference>
<keyword evidence="3" id="KW-0808">Transferase</keyword>
<evidence type="ECO:0000256" key="10">
    <source>
        <dbReference type="RuleBase" id="RU000304"/>
    </source>
</evidence>
<evidence type="ECO:0000259" key="12">
    <source>
        <dbReference type="PROSITE" id="PS50011"/>
    </source>
</evidence>
<evidence type="ECO:0000256" key="8">
    <source>
        <dbReference type="ARBA" id="ARBA00048679"/>
    </source>
</evidence>
<dbReference type="EMBL" id="JAFHLR010000036">
    <property type="protein sequence ID" value="KAG5464798.1"/>
    <property type="molecule type" value="Genomic_DNA"/>
</dbReference>
<feature type="domain" description="Protein kinase" evidence="12">
    <location>
        <begin position="84"/>
        <end position="386"/>
    </location>
</feature>
<keyword evidence="5" id="KW-0418">Kinase</keyword>
<dbReference type="InterPro" id="IPR017441">
    <property type="entry name" value="Protein_kinase_ATP_BS"/>
</dbReference>
<dbReference type="AlphaFoldDB" id="A0A836KGL1"/>
<dbReference type="PROSITE" id="PS50011">
    <property type="entry name" value="PROTEIN_KINASE_DOM"/>
    <property type="match status" value="1"/>
</dbReference>
<evidence type="ECO:0000256" key="11">
    <source>
        <dbReference type="SAM" id="MobiDB-lite"/>
    </source>
</evidence>
<dbReference type="InterPro" id="IPR051131">
    <property type="entry name" value="NEK_Ser/Thr_kinase_NIMA"/>
</dbReference>
<reference evidence="14" key="2">
    <citation type="journal article" date="2021" name="Sci. Data">
        <title>Chromosome-scale genome sequencing, assembly and annotation of six genomes from subfamily Leishmaniinae.</title>
        <authorList>
            <person name="Almutairi H."/>
            <person name="Urbaniak M.D."/>
            <person name="Bates M.D."/>
            <person name="Jariyapan N."/>
            <person name="Kwakye-Nuako G."/>
            <person name="Thomaz Soccol V."/>
            <person name="Al-Salem W.S."/>
            <person name="Dillon R.J."/>
            <person name="Bates P.A."/>
            <person name="Gatherer D."/>
        </authorList>
    </citation>
    <scope>NUCLEOTIDE SEQUENCE [LARGE SCALE GENOMIC DNA]</scope>
</reference>
<dbReference type="InterPro" id="IPR008271">
    <property type="entry name" value="Ser/Thr_kinase_AS"/>
</dbReference>
<feature type="region of interest" description="Disordered" evidence="11">
    <location>
        <begin position="125"/>
        <end position="144"/>
    </location>
</feature>
<dbReference type="SMR" id="A0A836KGL1"/>
<dbReference type="KEGG" id="loi:92356262"/>
<proteinExistence type="inferred from homology"/>
<evidence type="ECO:0000256" key="1">
    <source>
        <dbReference type="ARBA" id="ARBA00012513"/>
    </source>
</evidence>
<dbReference type="RefSeq" id="XP_067058429.1">
    <property type="nucleotide sequence ID" value="XM_067202328.1"/>
</dbReference>
<dbReference type="GO" id="GO:0005524">
    <property type="term" value="F:ATP binding"/>
    <property type="evidence" value="ECO:0007669"/>
    <property type="project" value="UniProtKB-UniRule"/>
</dbReference>